<dbReference type="CDD" id="cd00609">
    <property type="entry name" value="AAT_like"/>
    <property type="match status" value="1"/>
</dbReference>
<sequence length="384" mass="41699">MKNAPHNPVLDALQKNLMVALDERKQALRAQGKRLFDFGLGDPKEPTPPFLREALRAAVPEVSQYPSAAGTPALRRACAGWVRRRFGVELDPDRQIVPATGAKETIFHLPLAFAGGDPRRTKVVMPDPGYPTYEVGARFAGLEPLKVPLTRENRFLVEPAALGPEVLSRTLVFWVSYPHNPTGALAPRDYLERVGRAALEHGFIVASDECYADLYFGAPPPSMLEVQVENVVAIHSLSKRSGMTGYRSGFTAGDADLVAILKRARSHPGVASPDFVNAAASAAWADDAHPAERREIFRQKRDRFLAFFREHGLACDGSEATLYLWVRVPAGHSAASYAAALLEEGIVVAPGTAFGAGEGYVRVALVPALAECDEAIAAWRKVRT</sequence>
<keyword evidence="2 5" id="KW-0032">Aminotransferase</keyword>
<dbReference type="SUPFAM" id="SSF53383">
    <property type="entry name" value="PLP-dependent transferases"/>
    <property type="match status" value="1"/>
</dbReference>
<comment type="cofactor">
    <cofactor evidence="1">
        <name>pyridoxal 5'-phosphate</name>
        <dbReference type="ChEBI" id="CHEBI:597326"/>
    </cofactor>
</comment>
<dbReference type="InterPro" id="IPR004839">
    <property type="entry name" value="Aminotransferase_I/II_large"/>
</dbReference>
<keyword evidence="6" id="KW-1185">Reference proteome</keyword>
<accession>A0A7I9VKN7</accession>
<evidence type="ECO:0000259" key="4">
    <source>
        <dbReference type="Pfam" id="PF00155"/>
    </source>
</evidence>
<evidence type="ECO:0000256" key="1">
    <source>
        <dbReference type="ARBA" id="ARBA00001933"/>
    </source>
</evidence>
<organism evidence="5 6">
    <name type="scientific">Anaeromyxobacter diazotrophicus</name>
    <dbReference type="NCBI Taxonomy" id="2590199"/>
    <lineage>
        <taxon>Bacteria</taxon>
        <taxon>Pseudomonadati</taxon>
        <taxon>Myxococcota</taxon>
        <taxon>Myxococcia</taxon>
        <taxon>Myxococcales</taxon>
        <taxon>Cystobacterineae</taxon>
        <taxon>Anaeromyxobacteraceae</taxon>
        <taxon>Anaeromyxobacter</taxon>
    </lineage>
</organism>
<comment type="caution">
    <text evidence="5">The sequence shown here is derived from an EMBL/GenBank/DDBJ whole genome shotgun (WGS) entry which is preliminary data.</text>
</comment>
<dbReference type="Proteomes" id="UP000503640">
    <property type="component" value="Unassembled WGS sequence"/>
</dbReference>
<feature type="domain" description="Aminotransferase class I/classII large" evidence="4">
    <location>
        <begin position="35"/>
        <end position="377"/>
    </location>
</feature>
<proteinExistence type="predicted"/>
<evidence type="ECO:0000313" key="5">
    <source>
        <dbReference type="EMBL" id="GEJ56710.1"/>
    </source>
</evidence>
<dbReference type="EMBL" id="BJTG01000003">
    <property type="protein sequence ID" value="GEJ56710.1"/>
    <property type="molecule type" value="Genomic_DNA"/>
</dbReference>
<dbReference type="InterPro" id="IPR015421">
    <property type="entry name" value="PyrdxlP-dep_Trfase_major"/>
</dbReference>
<dbReference type="Gene3D" id="3.40.640.10">
    <property type="entry name" value="Type I PLP-dependent aspartate aminotransferase-like (Major domain)"/>
    <property type="match status" value="1"/>
</dbReference>
<dbReference type="Pfam" id="PF00155">
    <property type="entry name" value="Aminotran_1_2"/>
    <property type="match status" value="1"/>
</dbReference>
<dbReference type="Gene3D" id="3.90.1150.10">
    <property type="entry name" value="Aspartate Aminotransferase, domain 1"/>
    <property type="match status" value="1"/>
</dbReference>
<dbReference type="RefSeq" id="WP_235969506.1">
    <property type="nucleotide sequence ID" value="NZ_BJTG01000003.1"/>
</dbReference>
<dbReference type="InterPro" id="IPR015424">
    <property type="entry name" value="PyrdxlP-dep_Trfase"/>
</dbReference>
<gene>
    <name evidence="5" type="ORF">AMYX_14510</name>
</gene>
<dbReference type="AlphaFoldDB" id="A0A7I9VKN7"/>
<dbReference type="InterPro" id="IPR015422">
    <property type="entry name" value="PyrdxlP-dep_Trfase_small"/>
</dbReference>
<dbReference type="NCBIfam" id="TIGR03537">
    <property type="entry name" value="DapC"/>
    <property type="match status" value="1"/>
</dbReference>
<dbReference type="PANTHER" id="PTHR42832">
    <property type="entry name" value="AMINO ACID AMINOTRANSFERASE"/>
    <property type="match status" value="1"/>
</dbReference>
<dbReference type="GO" id="GO:0030170">
    <property type="term" value="F:pyridoxal phosphate binding"/>
    <property type="evidence" value="ECO:0007669"/>
    <property type="project" value="InterPro"/>
</dbReference>
<dbReference type="GO" id="GO:0008483">
    <property type="term" value="F:transaminase activity"/>
    <property type="evidence" value="ECO:0007669"/>
    <property type="project" value="UniProtKB-KW"/>
</dbReference>
<name>A0A7I9VKN7_9BACT</name>
<dbReference type="PANTHER" id="PTHR42832:SF3">
    <property type="entry name" value="L-GLUTAMINE--4-(METHYLSULFANYL)-2-OXOBUTANOATE AMINOTRANSFERASE"/>
    <property type="match status" value="1"/>
</dbReference>
<reference evidence="6" key="1">
    <citation type="journal article" date="2020" name="Appl. Environ. Microbiol.">
        <title>Diazotrophic Anaeromyxobacter Isolates from Soils.</title>
        <authorList>
            <person name="Masuda Y."/>
            <person name="Yamanaka H."/>
            <person name="Xu Z.X."/>
            <person name="Shiratori Y."/>
            <person name="Aono T."/>
            <person name="Amachi S."/>
            <person name="Senoo K."/>
            <person name="Itoh H."/>
        </authorList>
    </citation>
    <scope>NUCLEOTIDE SEQUENCE [LARGE SCALE GENOMIC DNA]</scope>
    <source>
        <strain evidence="6">R267</strain>
    </source>
</reference>
<protein>
    <submittedName>
        <fullName evidence="5">LL-diaminopimelate aminotransferase</fullName>
    </submittedName>
</protein>
<evidence type="ECO:0000313" key="6">
    <source>
        <dbReference type="Proteomes" id="UP000503640"/>
    </source>
</evidence>
<keyword evidence="3 5" id="KW-0808">Transferase</keyword>
<dbReference type="InterPro" id="IPR019877">
    <property type="entry name" value="DapC"/>
</dbReference>
<evidence type="ECO:0000256" key="3">
    <source>
        <dbReference type="ARBA" id="ARBA00022679"/>
    </source>
</evidence>
<dbReference type="InterPro" id="IPR050881">
    <property type="entry name" value="LL-DAP_aminotransferase"/>
</dbReference>
<evidence type="ECO:0000256" key="2">
    <source>
        <dbReference type="ARBA" id="ARBA00022576"/>
    </source>
</evidence>